<dbReference type="InterPro" id="IPR005836">
    <property type="entry name" value="ADP_Glu_pyroP_CS"/>
</dbReference>
<evidence type="ECO:0000256" key="1">
    <source>
        <dbReference type="ARBA" id="ARBA00010443"/>
    </source>
</evidence>
<keyword evidence="5 9" id="KW-0547">Nucleotide-binding</keyword>
<comment type="function">
    <text evidence="9">Involved in the biosynthesis of ADP-glucose, a building block required for the elongation reactions to produce glycogen. Catalyzes the reaction between ATP and alpha-D-glucose 1-phosphate (G1P) to produce pyrophosphate and ADP-Glc.</text>
</comment>
<dbReference type="HAMAP" id="MF_00624">
    <property type="entry name" value="GlgC"/>
    <property type="match status" value="1"/>
</dbReference>
<dbReference type="InterPro" id="IPR023049">
    <property type="entry name" value="GlgC_bac"/>
</dbReference>
<keyword evidence="3 9" id="KW-0808">Transferase</keyword>
<comment type="caution">
    <text evidence="12">The sequence shown here is derived from an EMBL/GenBank/DDBJ whole genome shotgun (WGS) entry which is preliminary data.</text>
</comment>
<proteinExistence type="inferred from homology"/>
<dbReference type="Gene3D" id="3.90.550.10">
    <property type="entry name" value="Spore Coat Polysaccharide Biosynthesis Protein SpsA, Chain A"/>
    <property type="match status" value="1"/>
</dbReference>
<organism evidence="12 13">
    <name type="scientific">Maritimibacter alkaliphilus HTCC2654</name>
    <dbReference type="NCBI Taxonomy" id="314271"/>
    <lineage>
        <taxon>Bacteria</taxon>
        <taxon>Pseudomonadati</taxon>
        <taxon>Pseudomonadota</taxon>
        <taxon>Alphaproteobacteria</taxon>
        <taxon>Rhodobacterales</taxon>
        <taxon>Roseobacteraceae</taxon>
        <taxon>Maritimibacter</taxon>
    </lineage>
</organism>
<dbReference type="PANTHER" id="PTHR43523">
    <property type="entry name" value="GLUCOSE-1-PHOSPHATE ADENYLYLTRANSFERASE-RELATED"/>
    <property type="match status" value="1"/>
</dbReference>
<evidence type="ECO:0000256" key="2">
    <source>
        <dbReference type="ARBA" id="ARBA00022600"/>
    </source>
</evidence>
<dbReference type="GO" id="GO:0008878">
    <property type="term" value="F:glucose-1-phosphate adenylyltransferase activity"/>
    <property type="evidence" value="ECO:0007669"/>
    <property type="project" value="UniProtKB-UniRule"/>
</dbReference>
<evidence type="ECO:0000256" key="7">
    <source>
        <dbReference type="ARBA" id="ARBA00023056"/>
    </source>
</evidence>
<dbReference type="Gene3D" id="2.160.10.10">
    <property type="entry name" value="Hexapeptide repeat proteins"/>
    <property type="match status" value="1"/>
</dbReference>
<comment type="similarity">
    <text evidence="1 9">Belongs to the bacterial/plant glucose-1-phosphate adenylyltransferase family.</text>
</comment>
<dbReference type="EC" id="2.7.7.27" evidence="9"/>
<keyword evidence="7 9" id="KW-0320">Glycogen biosynthesis</keyword>
<gene>
    <name evidence="9 12" type="primary">glgC</name>
    <name evidence="12" type="ORF">RB2654_06459</name>
</gene>
<dbReference type="Proteomes" id="UP000002931">
    <property type="component" value="Unassembled WGS sequence"/>
</dbReference>
<sequence>MAFVLAGGRGSRLHELTSSRVKPAVYFGGKSRIIDFALSNALNSGIRKIALATQYKAHSLIRHCQRGWNFFRAERNEFLDILPASQRYNEQTWYRGTVDAVAQNIDIIDSYDVDYIVILAGDHIYKMDYEVMIRQHVETGAEVTVGCLTVDRHEASAFGCMAVDEGDRITSFLEKPADPPGLPGDPDHTLVSMGIYVFSWKYLRERLLADIEDEGSSHDFGNDMIPDIVRTGHAQAHRFGDSCVRAPGAPAYWRDVGTVDAFWRANIDLTTFDPELDLWDTDWPIWTYSELTPPAKFIHDEKDRRGSAVSSMIAGGCIVSGTEIRESLLFTQCHTNSYSSLERVVALPRVYVSRHARLTDVVVNRGVHIPEGLVVGEDPEEDAKWFRVTPGGVTLITQDMLDRRAASL</sequence>
<evidence type="ECO:0000313" key="12">
    <source>
        <dbReference type="EMBL" id="EAQ12730.1"/>
    </source>
</evidence>
<dbReference type="AlphaFoldDB" id="A3VFV4"/>
<reference evidence="12 13" key="1">
    <citation type="journal article" date="2010" name="J. Bacteriol.">
        <title>Genome sequences of Pelagibaca bermudensis HTCC2601T and Maritimibacter alkaliphilus HTCC2654T, the type strains of two marine Roseobacter genera.</title>
        <authorList>
            <person name="Thrash J.C."/>
            <person name="Cho J.C."/>
            <person name="Ferriera S."/>
            <person name="Johnson J."/>
            <person name="Vergin K.L."/>
            <person name="Giovannoni S.J."/>
        </authorList>
    </citation>
    <scope>NUCLEOTIDE SEQUENCE [LARGE SCALE GENOMIC DNA]</scope>
    <source>
        <strain evidence="12 13">HTCC2654</strain>
    </source>
</reference>
<comment type="subunit">
    <text evidence="9">Homotetramer.</text>
</comment>
<dbReference type="SUPFAM" id="SSF53448">
    <property type="entry name" value="Nucleotide-diphospho-sugar transferases"/>
    <property type="match status" value="1"/>
</dbReference>
<evidence type="ECO:0000259" key="10">
    <source>
        <dbReference type="Pfam" id="PF00483"/>
    </source>
</evidence>
<comment type="pathway">
    <text evidence="9">Glycan biosynthesis; glycogen biosynthesis.</text>
</comment>
<feature type="binding site" evidence="9">
    <location>
        <position position="192"/>
    </location>
    <ligand>
        <name>alpha-D-glucose 1-phosphate</name>
        <dbReference type="ChEBI" id="CHEBI:58601"/>
    </ligand>
</feature>
<evidence type="ECO:0000256" key="4">
    <source>
        <dbReference type="ARBA" id="ARBA00022695"/>
    </source>
</evidence>
<dbReference type="SUPFAM" id="SSF51161">
    <property type="entry name" value="Trimeric LpxA-like enzymes"/>
    <property type="match status" value="1"/>
</dbReference>
<keyword evidence="8 9" id="KW-0119">Carbohydrate metabolism</keyword>
<dbReference type="InterPro" id="IPR011004">
    <property type="entry name" value="Trimer_LpxA-like_sf"/>
</dbReference>
<dbReference type="GO" id="GO:0005524">
    <property type="term" value="F:ATP binding"/>
    <property type="evidence" value="ECO:0007669"/>
    <property type="project" value="UniProtKB-KW"/>
</dbReference>
<evidence type="ECO:0000256" key="6">
    <source>
        <dbReference type="ARBA" id="ARBA00022840"/>
    </source>
</evidence>
<dbReference type="CDD" id="cd02508">
    <property type="entry name" value="ADP_Glucose_PP"/>
    <property type="match status" value="1"/>
</dbReference>
<dbReference type="GO" id="GO:0005978">
    <property type="term" value="P:glycogen biosynthetic process"/>
    <property type="evidence" value="ECO:0007669"/>
    <property type="project" value="UniProtKB-UniRule"/>
</dbReference>
<dbReference type="InterPro" id="IPR005835">
    <property type="entry name" value="NTP_transferase_dom"/>
</dbReference>
<dbReference type="EMBL" id="AAMT01000007">
    <property type="protein sequence ID" value="EAQ12730.1"/>
    <property type="molecule type" value="Genomic_DNA"/>
</dbReference>
<name>A3VFV4_9RHOB</name>
<dbReference type="STRING" id="314271.RB2654_06459"/>
<dbReference type="NCBIfam" id="TIGR02091">
    <property type="entry name" value="glgC"/>
    <property type="match status" value="1"/>
</dbReference>
<evidence type="ECO:0000256" key="5">
    <source>
        <dbReference type="ARBA" id="ARBA00022741"/>
    </source>
</evidence>
<feature type="site" description="Could play a key role in the communication between the regulatory and the substrate sites" evidence="9">
    <location>
        <position position="93"/>
    </location>
</feature>
<evidence type="ECO:0000256" key="3">
    <source>
        <dbReference type="ARBA" id="ARBA00022679"/>
    </source>
</evidence>
<feature type="domain" description="Nucleotidyl transferase" evidence="10">
    <location>
        <begin position="2"/>
        <end position="270"/>
    </location>
</feature>
<keyword evidence="2 9" id="KW-0321">Glycogen metabolism</keyword>
<keyword evidence="6 9" id="KW-0067">ATP-binding</keyword>
<dbReference type="Pfam" id="PF24894">
    <property type="entry name" value="Hexapep_GlmU"/>
    <property type="match status" value="1"/>
</dbReference>
<evidence type="ECO:0000259" key="11">
    <source>
        <dbReference type="Pfam" id="PF24894"/>
    </source>
</evidence>
<dbReference type="CDD" id="cd04651">
    <property type="entry name" value="LbH_G1P_AT_C"/>
    <property type="match status" value="1"/>
</dbReference>
<dbReference type="InterPro" id="IPR011831">
    <property type="entry name" value="ADP-Glc_PPase"/>
</dbReference>
<dbReference type="UniPathway" id="UPA00164"/>
<dbReference type="PANTHER" id="PTHR43523:SF2">
    <property type="entry name" value="GLUCOSE-1-PHOSPHATE ADENYLYLTRANSFERASE"/>
    <property type="match status" value="1"/>
</dbReference>
<feature type="binding site" evidence="9">
    <location>
        <position position="94"/>
    </location>
    <ligand>
        <name>alpha-D-glucose 1-phosphate</name>
        <dbReference type="ChEBI" id="CHEBI:58601"/>
    </ligand>
</feature>
<dbReference type="InterPro" id="IPR056818">
    <property type="entry name" value="GlmU/GlgC-like_hexapep"/>
</dbReference>
<feature type="site" description="Could play a key role in the communication between the regulatory and the substrate sites" evidence="9">
    <location>
        <position position="54"/>
    </location>
</feature>
<keyword evidence="4 9" id="KW-0548">Nucleotidyltransferase</keyword>
<evidence type="ECO:0000313" key="13">
    <source>
        <dbReference type="Proteomes" id="UP000002931"/>
    </source>
</evidence>
<keyword evidence="13" id="KW-1185">Reference proteome</keyword>
<dbReference type="InterPro" id="IPR029044">
    <property type="entry name" value="Nucleotide-diphossugar_trans"/>
</dbReference>
<dbReference type="NCBIfam" id="NF001947">
    <property type="entry name" value="PRK00725.1"/>
    <property type="match status" value="1"/>
</dbReference>
<feature type="domain" description="Glucose-1-phosphate adenylyltransferase/Bifunctional protein GlmU-like C-terminal hexapeptide" evidence="11">
    <location>
        <begin position="293"/>
        <end position="396"/>
    </location>
</feature>
<evidence type="ECO:0000256" key="9">
    <source>
        <dbReference type="HAMAP-Rule" id="MF_00624"/>
    </source>
</evidence>
<feature type="binding site" evidence="9">
    <location>
        <position position="159"/>
    </location>
    <ligand>
        <name>alpha-D-glucose 1-phosphate</name>
        <dbReference type="ChEBI" id="CHEBI:58601"/>
    </ligand>
</feature>
<protein>
    <recommendedName>
        <fullName evidence="9">Glucose-1-phosphate adenylyltransferase</fullName>
        <ecNumber evidence="9">2.7.7.27</ecNumber>
    </recommendedName>
    <alternativeName>
        <fullName evidence="9">ADP-glucose pyrophosphorylase</fullName>
        <shortName evidence="9">ADPGlc PPase</shortName>
    </alternativeName>
    <alternativeName>
        <fullName evidence="9">ADP-glucose synthase</fullName>
    </alternativeName>
</protein>
<comment type="catalytic activity">
    <reaction evidence="9">
        <text>alpha-D-glucose 1-phosphate + ATP + H(+) = ADP-alpha-D-glucose + diphosphate</text>
        <dbReference type="Rhea" id="RHEA:12120"/>
        <dbReference type="ChEBI" id="CHEBI:15378"/>
        <dbReference type="ChEBI" id="CHEBI:30616"/>
        <dbReference type="ChEBI" id="CHEBI:33019"/>
        <dbReference type="ChEBI" id="CHEBI:57498"/>
        <dbReference type="ChEBI" id="CHEBI:58601"/>
        <dbReference type="EC" id="2.7.7.27"/>
    </reaction>
</comment>
<accession>A3VFV4</accession>
<dbReference type="Pfam" id="PF00483">
    <property type="entry name" value="NTP_transferase"/>
    <property type="match status" value="1"/>
</dbReference>
<dbReference type="HOGENOM" id="CLU_029499_14_1_5"/>
<evidence type="ECO:0000256" key="8">
    <source>
        <dbReference type="ARBA" id="ARBA00023277"/>
    </source>
</evidence>
<dbReference type="eggNOG" id="COG0448">
    <property type="taxonomic scope" value="Bacteria"/>
</dbReference>
<dbReference type="PROSITE" id="PS00810">
    <property type="entry name" value="ADP_GLC_PYROPHOSPH_3"/>
    <property type="match status" value="1"/>
</dbReference>
<feature type="binding site" evidence="9">
    <location>
        <begin position="174"/>
        <end position="175"/>
    </location>
    <ligand>
        <name>alpha-D-glucose 1-phosphate</name>
        <dbReference type="ChEBI" id="CHEBI:58601"/>
    </ligand>
</feature>